<dbReference type="Gene3D" id="1.25.40.10">
    <property type="entry name" value="Tetratricopeptide repeat domain"/>
    <property type="match status" value="1"/>
</dbReference>
<dbReference type="SUPFAM" id="SSF56112">
    <property type="entry name" value="Protein kinase-like (PK-like)"/>
    <property type="match status" value="1"/>
</dbReference>
<dbReference type="InterPro" id="IPR000792">
    <property type="entry name" value="Tscrpt_reg_LuxR_C"/>
</dbReference>
<dbReference type="PRINTS" id="PR00364">
    <property type="entry name" value="DISEASERSIST"/>
</dbReference>
<dbReference type="PANTHER" id="PTHR47691:SF3">
    <property type="entry name" value="HTH-TYPE TRANSCRIPTIONAL REGULATOR RV0890C-RELATED"/>
    <property type="match status" value="1"/>
</dbReference>
<dbReference type="Gene3D" id="1.10.510.10">
    <property type="entry name" value="Transferase(Phosphotransferase) domain 1"/>
    <property type="match status" value="1"/>
</dbReference>
<dbReference type="SMART" id="SM00220">
    <property type="entry name" value="S_TKc"/>
    <property type="match status" value="1"/>
</dbReference>
<dbReference type="PRINTS" id="PR00038">
    <property type="entry name" value="HTHLUXR"/>
</dbReference>
<evidence type="ECO:0000313" key="3">
    <source>
        <dbReference type="EMBL" id="MFF0452837.1"/>
    </source>
</evidence>
<evidence type="ECO:0000313" key="4">
    <source>
        <dbReference type="Proteomes" id="UP001601521"/>
    </source>
</evidence>
<dbReference type="PROSITE" id="PS50043">
    <property type="entry name" value="HTH_LUXR_2"/>
    <property type="match status" value="1"/>
</dbReference>
<dbReference type="Pfam" id="PF00069">
    <property type="entry name" value="Pkinase"/>
    <property type="match status" value="1"/>
</dbReference>
<evidence type="ECO:0000259" key="1">
    <source>
        <dbReference type="PROSITE" id="PS50011"/>
    </source>
</evidence>
<dbReference type="InterPro" id="IPR011009">
    <property type="entry name" value="Kinase-like_dom_sf"/>
</dbReference>
<dbReference type="Gene3D" id="3.40.50.300">
    <property type="entry name" value="P-loop containing nucleotide triphosphate hydrolases"/>
    <property type="match status" value="1"/>
</dbReference>
<gene>
    <name evidence="3" type="ORF">ACFYTH_05645</name>
</gene>
<dbReference type="PANTHER" id="PTHR47691">
    <property type="entry name" value="REGULATOR-RELATED"/>
    <property type="match status" value="1"/>
</dbReference>
<dbReference type="PROSITE" id="PS50011">
    <property type="entry name" value="PROTEIN_KINASE_DOM"/>
    <property type="match status" value="1"/>
</dbReference>
<dbReference type="InterPro" id="IPR058852">
    <property type="entry name" value="HTH_77"/>
</dbReference>
<dbReference type="InterPro" id="IPR002182">
    <property type="entry name" value="NB-ARC"/>
</dbReference>
<protein>
    <submittedName>
        <fullName evidence="3">Protein kinase</fullName>
    </submittedName>
</protein>
<dbReference type="CDD" id="cd06170">
    <property type="entry name" value="LuxR_C_like"/>
    <property type="match status" value="1"/>
</dbReference>
<sequence>MVEIDPFQTQRDAGGNVIAELNAAGFQDGVQIGRGGFCEVYRCTQLVVDRVVAVKVLTSDLHEDRERFFREQHAMGRLTGHPNVVGLLEVGETASGLPYLVMPYYSRGSLDARLHRDGPLSLGEVLRLGIKLASALETAHRLDVLHRDIKPGNILLTDYDEPALTDFGIARITGGFETEAGTITGSPAFIAPEILTGDDPSRASDVYGLGATLFCALTGHAAFERRSGEEVIAQFLRITRRPVPDLRASGTPEDACTVIEAAMSRDPQDRPTAAALGQRLRQVERNHGFVATGEMVLEAELGADHASLSMPVSVVGTTVGNPPLELTSFVDRRIQIAEVKNRLAGARLVTLTGMGGVGKSRLALRVAHQVKGDFADGVWLVELGDLRDSTLLIAVVAAALGLRNRSARPTLEVMAEVLFPLNLLLVLDNCEHLIEAVTTMTESLLRTCPQLRILATSREALSAGGESLFAVPPLGIPHSTGRPTLRAAARYDAVALFAERGAAAVPGFEVTDDNKFSVAQICARLDGLPLAIELAAARLRTMSPEQILSRLADRYALLTRGSRSAPARQQTLGWCIGWSYDLCPPVEQRLWRQLSVFAGGFGLDAAEQVCGTDVTEAGLLDALSALVDKSILIREETGGVIRFRMLETVQGYAKEKAEECGEYLEYVRRHREWCERLALRADAEWIGPHQLQWAARLERELPNLRQALEFSLTESNDSALRLATALYRFWTLRGRLGEGRHWYQRALNHTTSAPTADRATALYNASVMALIQDDLPAGVAIVAQLETLAEQSAEPLVRALRVHARGNLGLAGGEGDLAGAMSFLAEAIDFYDVSGDIILQLGAAASLGWVCALRGDTTRALTYLEKVLTITESAGETQQRSWALWAAGFVVWRRNEPERAKHLLENGIRLAWLVPDLLIIGTCMETLAWVAAEQHHPRRAAMLMGAANSLGRTVGGSAFMFHNLRVYHEKCTHSSREALGKRAFEAGLREGAAMSFDAAAAFALGERVTAVEPKPHSAGSLTKRERQVAELVAQGMTNKAIAARLVISPRTADGHVEHILTKLGFTSRAQIGVWAAQQTES</sequence>
<dbReference type="InterPro" id="IPR036388">
    <property type="entry name" value="WH-like_DNA-bd_sf"/>
</dbReference>
<keyword evidence="3" id="KW-0808">Transferase</keyword>
<dbReference type="Proteomes" id="UP001601521">
    <property type="component" value="Unassembled WGS sequence"/>
</dbReference>
<dbReference type="InterPro" id="IPR027417">
    <property type="entry name" value="P-loop_NTPase"/>
</dbReference>
<keyword evidence="3" id="KW-0418">Kinase</keyword>
<name>A0ABW6NDX1_9NOCA</name>
<dbReference type="InterPro" id="IPR008271">
    <property type="entry name" value="Ser/Thr_kinase_AS"/>
</dbReference>
<evidence type="ECO:0000259" key="2">
    <source>
        <dbReference type="PROSITE" id="PS50043"/>
    </source>
</evidence>
<dbReference type="Pfam" id="PF25872">
    <property type="entry name" value="HTH_77"/>
    <property type="match status" value="1"/>
</dbReference>
<accession>A0ABW6NDX1</accession>
<reference evidence="3 4" key="1">
    <citation type="submission" date="2024-10" db="EMBL/GenBank/DDBJ databases">
        <title>The Natural Products Discovery Center: Release of the First 8490 Sequenced Strains for Exploring Actinobacteria Biosynthetic Diversity.</title>
        <authorList>
            <person name="Kalkreuter E."/>
            <person name="Kautsar S.A."/>
            <person name="Yang D."/>
            <person name="Bader C.D."/>
            <person name="Teijaro C.N."/>
            <person name="Fluegel L."/>
            <person name="Davis C.M."/>
            <person name="Simpson J.R."/>
            <person name="Lauterbach L."/>
            <person name="Steele A.D."/>
            <person name="Gui C."/>
            <person name="Meng S."/>
            <person name="Li G."/>
            <person name="Viehrig K."/>
            <person name="Ye F."/>
            <person name="Su P."/>
            <person name="Kiefer A.F."/>
            <person name="Nichols A."/>
            <person name="Cepeda A.J."/>
            <person name="Yan W."/>
            <person name="Fan B."/>
            <person name="Jiang Y."/>
            <person name="Adhikari A."/>
            <person name="Zheng C.-J."/>
            <person name="Schuster L."/>
            <person name="Cowan T.M."/>
            <person name="Smanski M.J."/>
            <person name="Chevrette M.G."/>
            <person name="De Carvalho L.P.S."/>
            <person name="Shen B."/>
        </authorList>
    </citation>
    <scope>NUCLEOTIDE SEQUENCE [LARGE SCALE GENOMIC DNA]</scope>
    <source>
        <strain evidence="3 4">NPDC004550</strain>
    </source>
</reference>
<organism evidence="3 4">
    <name type="scientific">Nocardia africana</name>
    <dbReference type="NCBI Taxonomy" id="134964"/>
    <lineage>
        <taxon>Bacteria</taxon>
        <taxon>Bacillati</taxon>
        <taxon>Actinomycetota</taxon>
        <taxon>Actinomycetes</taxon>
        <taxon>Mycobacteriales</taxon>
        <taxon>Nocardiaceae</taxon>
        <taxon>Nocardia</taxon>
    </lineage>
</organism>
<dbReference type="SMART" id="SM00421">
    <property type="entry name" value="HTH_LUXR"/>
    <property type="match status" value="1"/>
</dbReference>
<dbReference type="RefSeq" id="WP_387249546.1">
    <property type="nucleotide sequence ID" value="NZ_JBIALX010000002.1"/>
</dbReference>
<dbReference type="InterPro" id="IPR016032">
    <property type="entry name" value="Sig_transdc_resp-reg_C-effctor"/>
</dbReference>
<dbReference type="Pfam" id="PF00196">
    <property type="entry name" value="GerE"/>
    <property type="match status" value="1"/>
</dbReference>
<proteinExistence type="predicted"/>
<dbReference type="InterPro" id="IPR011990">
    <property type="entry name" value="TPR-like_helical_dom_sf"/>
</dbReference>
<comment type="caution">
    <text evidence="3">The sequence shown here is derived from an EMBL/GenBank/DDBJ whole genome shotgun (WGS) entry which is preliminary data.</text>
</comment>
<keyword evidence="4" id="KW-1185">Reference proteome</keyword>
<dbReference type="CDD" id="cd14014">
    <property type="entry name" value="STKc_PknB_like"/>
    <property type="match status" value="1"/>
</dbReference>
<feature type="domain" description="HTH luxR-type" evidence="2">
    <location>
        <begin position="1014"/>
        <end position="1079"/>
    </location>
</feature>
<dbReference type="Pfam" id="PF00931">
    <property type="entry name" value="NB-ARC"/>
    <property type="match status" value="1"/>
</dbReference>
<dbReference type="Gene3D" id="1.10.10.10">
    <property type="entry name" value="Winged helix-like DNA-binding domain superfamily/Winged helix DNA-binding domain"/>
    <property type="match status" value="1"/>
</dbReference>
<dbReference type="InterPro" id="IPR000719">
    <property type="entry name" value="Prot_kinase_dom"/>
</dbReference>
<dbReference type="SUPFAM" id="SSF48452">
    <property type="entry name" value="TPR-like"/>
    <property type="match status" value="1"/>
</dbReference>
<dbReference type="SUPFAM" id="SSF52540">
    <property type="entry name" value="P-loop containing nucleoside triphosphate hydrolases"/>
    <property type="match status" value="1"/>
</dbReference>
<dbReference type="SUPFAM" id="SSF46894">
    <property type="entry name" value="C-terminal effector domain of the bipartite response regulators"/>
    <property type="match status" value="1"/>
</dbReference>
<feature type="domain" description="Protein kinase" evidence="1">
    <location>
        <begin position="26"/>
        <end position="290"/>
    </location>
</feature>
<dbReference type="GO" id="GO:0016301">
    <property type="term" value="F:kinase activity"/>
    <property type="evidence" value="ECO:0007669"/>
    <property type="project" value="UniProtKB-KW"/>
</dbReference>
<dbReference type="EMBL" id="JBIALX010000002">
    <property type="protein sequence ID" value="MFF0452837.1"/>
    <property type="molecule type" value="Genomic_DNA"/>
</dbReference>
<dbReference type="PROSITE" id="PS00108">
    <property type="entry name" value="PROTEIN_KINASE_ST"/>
    <property type="match status" value="1"/>
</dbReference>